<dbReference type="InterPro" id="IPR002125">
    <property type="entry name" value="CMP_dCMP_dom"/>
</dbReference>
<comment type="pathway">
    <text evidence="2 15">Cofactor biosynthesis; riboflavin biosynthesis; 5-amino-6-(D-ribitylamino)uracil from GTP: step 2/4.</text>
</comment>
<keyword evidence="6 15" id="KW-0686">Riboflavin biosynthesis</keyword>
<dbReference type="AlphaFoldDB" id="A0A4R8HA97"/>
<dbReference type="Proteomes" id="UP000295832">
    <property type="component" value="Unassembled WGS sequence"/>
</dbReference>
<reference evidence="20 21" key="1">
    <citation type="submission" date="2019-03" db="EMBL/GenBank/DDBJ databases">
        <title>Subsurface microbial communities from deep shales in Ohio and West Virginia, USA.</title>
        <authorList>
            <person name="Wrighton K."/>
        </authorList>
    </citation>
    <scope>NUCLEOTIDE SEQUENCE [LARGE SCALE GENOMIC DNA]</scope>
    <source>
        <strain evidence="20 21">MSL 6dP</strain>
    </source>
</reference>
<evidence type="ECO:0000256" key="14">
    <source>
        <dbReference type="ARBA" id="ARBA00049886"/>
    </source>
</evidence>
<feature type="binding site" evidence="17">
    <location>
        <begin position="295"/>
        <end position="301"/>
    </location>
    <ligand>
        <name>NADP(+)</name>
        <dbReference type="ChEBI" id="CHEBI:58349"/>
    </ligand>
</feature>
<feature type="binding site" evidence="18">
    <location>
        <position position="50"/>
    </location>
    <ligand>
        <name>Zn(2+)</name>
        <dbReference type="ChEBI" id="CHEBI:29105"/>
        <note>catalytic</note>
    </ligand>
</feature>
<feature type="binding site" evidence="17">
    <location>
        <position position="204"/>
    </location>
    <ligand>
        <name>substrate</name>
    </ligand>
</feature>
<comment type="similarity">
    <text evidence="4 15">In the N-terminal section; belongs to the cytidine and deoxycytidylate deaminase family.</text>
</comment>
<dbReference type="InterPro" id="IPR011549">
    <property type="entry name" value="RibD_C"/>
</dbReference>
<feature type="active site" description="Proton donor" evidence="16">
    <location>
        <position position="52"/>
    </location>
</feature>
<feature type="binding site" evidence="17">
    <location>
        <position position="196"/>
    </location>
    <ligand>
        <name>NADP(+)</name>
        <dbReference type="ChEBI" id="CHEBI:58349"/>
    </ligand>
</feature>
<feature type="binding site" evidence="17">
    <location>
        <position position="168"/>
    </location>
    <ligand>
        <name>substrate</name>
    </ligand>
</feature>
<evidence type="ECO:0000256" key="2">
    <source>
        <dbReference type="ARBA" id="ARBA00004882"/>
    </source>
</evidence>
<feature type="binding site" evidence="17">
    <location>
        <position position="154"/>
    </location>
    <ligand>
        <name>NADP(+)</name>
        <dbReference type="ChEBI" id="CHEBI:58349"/>
    </ligand>
</feature>
<evidence type="ECO:0000256" key="9">
    <source>
        <dbReference type="ARBA" id="ARBA00022833"/>
    </source>
</evidence>
<comment type="function">
    <text evidence="1 15">Converts 2,5-diamino-6-(ribosylamino)-4(3h)-pyrimidinone 5'-phosphate into 5-amino-6-(ribosylamino)-2,4(1h,3h)-pyrimidinedione 5'-phosphate.</text>
</comment>
<dbReference type="InterPro" id="IPR050765">
    <property type="entry name" value="Riboflavin_Biosynth_HTPR"/>
</dbReference>
<evidence type="ECO:0000256" key="7">
    <source>
        <dbReference type="ARBA" id="ARBA00022723"/>
    </source>
</evidence>
<dbReference type="Pfam" id="PF01872">
    <property type="entry name" value="RibD_C"/>
    <property type="match status" value="1"/>
</dbReference>
<dbReference type="Pfam" id="PF00383">
    <property type="entry name" value="dCMP_cyt_deam_1"/>
    <property type="match status" value="1"/>
</dbReference>
<evidence type="ECO:0000313" key="20">
    <source>
        <dbReference type="EMBL" id="TDX52749.1"/>
    </source>
</evidence>
<dbReference type="STRING" id="926561.GCA_000379025_03106"/>
<dbReference type="EC" id="1.1.1.193" evidence="15"/>
<keyword evidence="12" id="KW-0511">Multifunctional enzyme</keyword>
<protein>
    <recommendedName>
        <fullName evidence="15">Riboflavin biosynthesis protein RibD</fullName>
    </recommendedName>
    <domain>
        <recommendedName>
            <fullName evidence="15">Diaminohydroxyphosphoribosylaminopyrimidine deaminase</fullName>
            <shortName evidence="15">DRAP deaminase</shortName>
            <ecNumber evidence="15">3.5.4.26</ecNumber>
        </recommendedName>
        <alternativeName>
            <fullName evidence="15">Riboflavin-specific deaminase</fullName>
        </alternativeName>
    </domain>
    <domain>
        <recommendedName>
            <fullName evidence="15">5-amino-6-(5-phosphoribosylamino)uracil reductase</fullName>
            <ecNumber evidence="15">1.1.1.193</ecNumber>
        </recommendedName>
        <alternativeName>
            <fullName evidence="15">HTP reductase</fullName>
        </alternativeName>
    </domain>
</protein>
<evidence type="ECO:0000256" key="15">
    <source>
        <dbReference type="PIRNR" id="PIRNR006769"/>
    </source>
</evidence>
<dbReference type="EC" id="3.5.4.26" evidence="15"/>
<evidence type="ECO:0000256" key="8">
    <source>
        <dbReference type="ARBA" id="ARBA00022801"/>
    </source>
</evidence>
<dbReference type="FunFam" id="3.40.140.10:FF:000025">
    <property type="entry name" value="Riboflavin biosynthesis protein RibD"/>
    <property type="match status" value="1"/>
</dbReference>
<dbReference type="GO" id="GO:0008835">
    <property type="term" value="F:diaminohydroxyphosphoribosylaminopyrimidine deaminase activity"/>
    <property type="evidence" value="ECO:0007669"/>
    <property type="project" value="UniProtKB-EC"/>
</dbReference>
<dbReference type="InterPro" id="IPR002734">
    <property type="entry name" value="RibDG_C"/>
</dbReference>
<evidence type="ECO:0000256" key="13">
    <source>
        <dbReference type="ARBA" id="ARBA00049861"/>
    </source>
</evidence>
<dbReference type="Gene3D" id="3.40.140.10">
    <property type="entry name" value="Cytidine Deaminase, domain 2"/>
    <property type="match status" value="1"/>
</dbReference>
<feature type="binding site" evidence="17">
    <location>
        <position position="207"/>
    </location>
    <ligand>
        <name>substrate</name>
    </ligand>
</feature>
<feature type="binding site" evidence="17">
    <location>
        <position position="170"/>
    </location>
    <ligand>
        <name>NADP(+)</name>
        <dbReference type="ChEBI" id="CHEBI:58349"/>
    </ligand>
</feature>
<keyword evidence="11 15" id="KW-0560">Oxidoreductase</keyword>
<keyword evidence="10 15" id="KW-0521">NADP</keyword>
<evidence type="ECO:0000256" key="5">
    <source>
        <dbReference type="ARBA" id="ARBA00007417"/>
    </source>
</evidence>
<dbReference type="GO" id="GO:0008703">
    <property type="term" value="F:5-amino-6-(5-phosphoribosylamino)uracil reductase activity"/>
    <property type="evidence" value="ECO:0007669"/>
    <property type="project" value="UniProtKB-EC"/>
</dbReference>
<proteinExistence type="inferred from homology"/>
<gene>
    <name evidence="20" type="ORF">C7959_105104</name>
</gene>
<evidence type="ECO:0000256" key="6">
    <source>
        <dbReference type="ARBA" id="ARBA00022619"/>
    </source>
</evidence>
<dbReference type="GO" id="GO:0050661">
    <property type="term" value="F:NADP binding"/>
    <property type="evidence" value="ECO:0007669"/>
    <property type="project" value="InterPro"/>
</dbReference>
<dbReference type="EMBL" id="SOEG01000005">
    <property type="protein sequence ID" value="TDX52749.1"/>
    <property type="molecule type" value="Genomic_DNA"/>
</dbReference>
<evidence type="ECO:0000256" key="17">
    <source>
        <dbReference type="PIRSR" id="PIRSR006769-2"/>
    </source>
</evidence>
<sequence>MTDKDYMQLALDLARQAEGRTTPNPLVGAVIVKEGKIVGQGYHHYAGGPHAEINALREAGKEAKGASVYLTLEPCSHYGKTPPCANTLIKAEVKRVVIAMEDPNPKVAGNGIKLLNEAGIETEVGLLKEEAKKLNEIFLKYITTNRPFVILKNAMTLDGRIATKTGDSKWITGKESRALVHRIRDKVDGILVGVGTVLADNPRLTTRLGEGGEDPIRIILDSSLEIPLDAKVINQESSAQTIIATVKISNKEKKMRLENLGVEIIEAGERGLVDLDILLKKLGKREITSLLVEGGSRVNSSFLEERLVDKIYYFIAPKIIGGLDAIPVLGGKGVERIEEGIKLVDKKITQLGDDILIVAYPQYLAK</sequence>
<feature type="binding site" evidence="17">
    <location>
        <position position="293"/>
    </location>
    <ligand>
        <name>substrate</name>
    </ligand>
</feature>
<dbReference type="SUPFAM" id="SSF53927">
    <property type="entry name" value="Cytidine deaminase-like"/>
    <property type="match status" value="1"/>
</dbReference>
<comment type="cofactor">
    <cofactor evidence="15 18">
        <name>Zn(2+)</name>
        <dbReference type="ChEBI" id="CHEBI:29105"/>
    </cofactor>
    <text evidence="15 18">Binds 1 zinc ion.</text>
</comment>
<dbReference type="Gene3D" id="3.40.430.10">
    <property type="entry name" value="Dihydrofolate Reductase, subunit A"/>
    <property type="match status" value="1"/>
</dbReference>
<name>A0A4R8HA97_9FIRM</name>
<dbReference type="InterPro" id="IPR004794">
    <property type="entry name" value="Eubact_RibD"/>
</dbReference>
<dbReference type="GO" id="GO:0008270">
    <property type="term" value="F:zinc ion binding"/>
    <property type="evidence" value="ECO:0007669"/>
    <property type="project" value="InterPro"/>
</dbReference>
<feature type="binding site" evidence="18">
    <location>
        <position position="84"/>
    </location>
    <ligand>
        <name>Zn(2+)</name>
        <dbReference type="ChEBI" id="CHEBI:29105"/>
        <note>catalytic</note>
    </ligand>
</feature>
<dbReference type="RefSeq" id="WP_134115494.1">
    <property type="nucleotide sequence ID" value="NZ_SOEG01000005.1"/>
</dbReference>
<evidence type="ECO:0000256" key="16">
    <source>
        <dbReference type="PIRSR" id="PIRSR006769-1"/>
    </source>
</evidence>
<evidence type="ECO:0000259" key="19">
    <source>
        <dbReference type="PROSITE" id="PS51747"/>
    </source>
</evidence>
<evidence type="ECO:0000256" key="1">
    <source>
        <dbReference type="ARBA" id="ARBA00002151"/>
    </source>
</evidence>
<feature type="binding site" evidence="17">
    <location>
        <position position="184"/>
    </location>
    <ligand>
        <name>substrate</name>
    </ligand>
</feature>
<comment type="caution">
    <text evidence="20">The sequence shown here is derived from an EMBL/GenBank/DDBJ whole genome shotgun (WGS) entry which is preliminary data.</text>
</comment>
<dbReference type="InterPro" id="IPR016192">
    <property type="entry name" value="APOBEC/CMP_deaminase_Zn-bd"/>
</dbReference>
<comment type="similarity">
    <text evidence="5 15">In the C-terminal section; belongs to the HTP reductase family.</text>
</comment>
<dbReference type="NCBIfam" id="TIGR00227">
    <property type="entry name" value="ribD_Cterm"/>
    <property type="match status" value="1"/>
</dbReference>
<dbReference type="InterPro" id="IPR016193">
    <property type="entry name" value="Cytidine_deaminase-like"/>
</dbReference>
<dbReference type="InterPro" id="IPR024072">
    <property type="entry name" value="DHFR-like_dom_sf"/>
</dbReference>
<dbReference type="SUPFAM" id="SSF53597">
    <property type="entry name" value="Dihydrofolate reductase-like"/>
    <property type="match status" value="1"/>
</dbReference>
<accession>A0A4R8HA97</accession>
<dbReference type="PANTHER" id="PTHR38011">
    <property type="entry name" value="DIHYDROFOLATE REDUCTASE FAMILY PROTEIN (AFU_ORTHOLOGUE AFUA_8G06820)"/>
    <property type="match status" value="1"/>
</dbReference>
<evidence type="ECO:0000256" key="18">
    <source>
        <dbReference type="PIRSR" id="PIRSR006769-3"/>
    </source>
</evidence>
<dbReference type="UniPathway" id="UPA00275">
    <property type="reaction ID" value="UER00401"/>
</dbReference>
<evidence type="ECO:0000256" key="4">
    <source>
        <dbReference type="ARBA" id="ARBA00005259"/>
    </source>
</evidence>
<keyword evidence="21" id="KW-1185">Reference proteome</keyword>
<evidence type="ECO:0000256" key="11">
    <source>
        <dbReference type="ARBA" id="ARBA00023002"/>
    </source>
</evidence>
<feature type="binding site" evidence="18">
    <location>
        <position position="75"/>
    </location>
    <ligand>
        <name>Zn(2+)</name>
        <dbReference type="ChEBI" id="CHEBI:29105"/>
        <note>catalytic</note>
    </ligand>
</feature>
<organism evidence="20 21">
    <name type="scientific">Orenia marismortui</name>
    <dbReference type="NCBI Taxonomy" id="46469"/>
    <lineage>
        <taxon>Bacteria</taxon>
        <taxon>Bacillati</taxon>
        <taxon>Bacillota</taxon>
        <taxon>Clostridia</taxon>
        <taxon>Halanaerobiales</taxon>
        <taxon>Halobacteroidaceae</taxon>
        <taxon>Orenia</taxon>
    </lineage>
</organism>
<dbReference type="NCBIfam" id="TIGR00326">
    <property type="entry name" value="eubact_ribD"/>
    <property type="match status" value="1"/>
</dbReference>
<keyword evidence="8 15" id="KW-0378">Hydrolase</keyword>
<dbReference type="PIRSF" id="PIRSF006769">
    <property type="entry name" value="RibD"/>
    <property type="match status" value="1"/>
</dbReference>
<evidence type="ECO:0000256" key="12">
    <source>
        <dbReference type="ARBA" id="ARBA00023268"/>
    </source>
</evidence>
<comment type="catalytic activity">
    <reaction evidence="13 15">
        <text>5-amino-6-(5-phospho-D-ribitylamino)uracil + NADP(+) = 5-amino-6-(5-phospho-D-ribosylamino)uracil + NADPH + H(+)</text>
        <dbReference type="Rhea" id="RHEA:17845"/>
        <dbReference type="ChEBI" id="CHEBI:15378"/>
        <dbReference type="ChEBI" id="CHEBI:57783"/>
        <dbReference type="ChEBI" id="CHEBI:58349"/>
        <dbReference type="ChEBI" id="CHEBI:58421"/>
        <dbReference type="ChEBI" id="CHEBI:58453"/>
        <dbReference type="EC" id="1.1.1.193"/>
    </reaction>
</comment>
<dbReference type="CDD" id="cd01284">
    <property type="entry name" value="Riboflavin_deaminase-reductase"/>
    <property type="match status" value="1"/>
</dbReference>
<comment type="pathway">
    <text evidence="3 15">Cofactor biosynthesis; riboflavin biosynthesis; 5-amino-6-(D-ribitylamino)uracil from GTP: step 3/4.</text>
</comment>
<dbReference type="PROSITE" id="PS51747">
    <property type="entry name" value="CYT_DCMP_DEAMINASES_2"/>
    <property type="match status" value="1"/>
</dbReference>
<feature type="domain" description="CMP/dCMP-type deaminase" evidence="19">
    <location>
        <begin position="1"/>
        <end position="122"/>
    </location>
</feature>
<dbReference type="GO" id="GO:0009231">
    <property type="term" value="P:riboflavin biosynthetic process"/>
    <property type="evidence" value="ECO:0007669"/>
    <property type="project" value="UniProtKB-UniPathway"/>
</dbReference>
<feature type="binding site" evidence="17">
    <location>
        <position position="200"/>
    </location>
    <ligand>
        <name>NADP(+)</name>
        <dbReference type="ChEBI" id="CHEBI:58349"/>
    </ligand>
</feature>
<keyword evidence="7 15" id="KW-0479">Metal-binding</keyword>
<keyword evidence="9 15" id="KW-0862">Zinc</keyword>
<feature type="binding site" evidence="17">
    <location>
        <position position="222"/>
    </location>
    <ligand>
        <name>NADP(+)</name>
        <dbReference type="ChEBI" id="CHEBI:58349"/>
    </ligand>
</feature>
<dbReference type="PROSITE" id="PS00903">
    <property type="entry name" value="CYT_DCMP_DEAMINASES_1"/>
    <property type="match status" value="1"/>
</dbReference>
<dbReference type="PANTHER" id="PTHR38011:SF7">
    <property type="entry name" value="2,5-DIAMINO-6-RIBOSYLAMINO-4(3H)-PYRIMIDINONE 5'-PHOSPHATE REDUCTASE"/>
    <property type="match status" value="1"/>
</dbReference>
<evidence type="ECO:0000256" key="10">
    <source>
        <dbReference type="ARBA" id="ARBA00022857"/>
    </source>
</evidence>
<evidence type="ECO:0000256" key="3">
    <source>
        <dbReference type="ARBA" id="ARBA00004910"/>
    </source>
</evidence>
<comment type="catalytic activity">
    <reaction evidence="14 15">
        <text>2,5-diamino-6-hydroxy-4-(5-phosphoribosylamino)-pyrimidine + H2O + H(+) = 5-amino-6-(5-phospho-D-ribosylamino)uracil + NH4(+)</text>
        <dbReference type="Rhea" id="RHEA:21868"/>
        <dbReference type="ChEBI" id="CHEBI:15377"/>
        <dbReference type="ChEBI" id="CHEBI:15378"/>
        <dbReference type="ChEBI" id="CHEBI:28938"/>
        <dbReference type="ChEBI" id="CHEBI:58453"/>
        <dbReference type="ChEBI" id="CHEBI:58614"/>
        <dbReference type="EC" id="3.5.4.26"/>
    </reaction>
</comment>
<evidence type="ECO:0000313" key="21">
    <source>
        <dbReference type="Proteomes" id="UP000295832"/>
    </source>
</evidence>